<reference evidence="2" key="2">
    <citation type="submission" date="2023-04" db="EMBL/GenBank/DDBJ databases">
        <authorList>
            <person name="Bu L."/>
            <person name="Lu L."/>
            <person name="Laidemitt M.R."/>
            <person name="Zhang S.M."/>
            <person name="Mutuku M."/>
            <person name="Mkoji G."/>
            <person name="Steinauer M."/>
            <person name="Loker E.S."/>
        </authorList>
    </citation>
    <scope>NUCLEOTIDE SEQUENCE</scope>
    <source>
        <strain evidence="2">KasaAsao</strain>
        <tissue evidence="2">Whole Snail</tissue>
    </source>
</reference>
<sequence>MTWLTKPTQGETCLTLCWSQERCDPRMTVLNMSCQRATAATAMNISCDSIMNLSCCCLVFNDINNRSCQNFTQLISKGEDTIHYCQSERFNVTSHCTDSFADKDYCLVFNDTNNRSCENVTLSTSERNDTVQCCQSERLNITTHCIVNFADNDKATSNENTKSMMQPIILGSVIGGCLLILLLVLLITCVFKKRRNDNQESVNIRTPPVKKTSSLGNAEKESEKKISAVYATVIPKSKRAKLGVVSSESEQKDRPGSLSLYASVDDTYHNPYNAAQVPESRDHRGEYSAAIRVGEVTCDNESSDFKNDYAKLGEVISSRENVYNTFSNEVKATDQQVDVHNDFFSLTDKLGYRSSTNLTHSYNNVGVRTSSSDL</sequence>
<protein>
    <submittedName>
        <fullName evidence="2">Uncharacterized protein</fullName>
    </submittedName>
</protein>
<comment type="caution">
    <text evidence="2">The sequence shown here is derived from an EMBL/GenBank/DDBJ whole genome shotgun (WGS) entry which is preliminary data.</text>
</comment>
<organism evidence="2 3">
    <name type="scientific">Biomphalaria pfeifferi</name>
    <name type="common">Bloodfluke planorb</name>
    <name type="synonym">Freshwater snail</name>
    <dbReference type="NCBI Taxonomy" id="112525"/>
    <lineage>
        <taxon>Eukaryota</taxon>
        <taxon>Metazoa</taxon>
        <taxon>Spiralia</taxon>
        <taxon>Lophotrochozoa</taxon>
        <taxon>Mollusca</taxon>
        <taxon>Gastropoda</taxon>
        <taxon>Heterobranchia</taxon>
        <taxon>Euthyneura</taxon>
        <taxon>Panpulmonata</taxon>
        <taxon>Hygrophila</taxon>
        <taxon>Lymnaeoidea</taxon>
        <taxon>Planorbidae</taxon>
        <taxon>Biomphalaria</taxon>
    </lineage>
</organism>
<dbReference type="Proteomes" id="UP001233172">
    <property type="component" value="Unassembled WGS sequence"/>
</dbReference>
<evidence type="ECO:0000313" key="2">
    <source>
        <dbReference type="EMBL" id="KAK0050662.1"/>
    </source>
</evidence>
<evidence type="ECO:0000313" key="3">
    <source>
        <dbReference type="Proteomes" id="UP001233172"/>
    </source>
</evidence>
<keyword evidence="1" id="KW-0472">Membrane</keyword>
<reference evidence="2" key="1">
    <citation type="journal article" date="2023" name="PLoS Negl. Trop. Dis.">
        <title>A genome sequence for Biomphalaria pfeifferi, the major vector snail for the human-infecting parasite Schistosoma mansoni.</title>
        <authorList>
            <person name="Bu L."/>
            <person name="Lu L."/>
            <person name="Laidemitt M.R."/>
            <person name="Zhang S.M."/>
            <person name="Mutuku M."/>
            <person name="Mkoji G."/>
            <person name="Steinauer M."/>
            <person name="Loker E.S."/>
        </authorList>
    </citation>
    <scope>NUCLEOTIDE SEQUENCE</scope>
    <source>
        <strain evidence="2">KasaAsao</strain>
    </source>
</reference>
<dbReference type="AlphaFoldDB" id="A0AAD8BAI6"/>
<name>A0AAD8BAI6_BIOPF</name>
<dbReference type="EMBL" id="JASAOG010000112">
    <property type="protein sequence ID" value="KAK0050662.1"/>
    <property type="molecule type" value="Genomic_DNA"/>
</dbReference>
<accession>A0AAD8BAI6</accession>
<keyword evidence="3" id="KW-1185">Reference proteome</keyword>
<gene>
    <name evidence="2" type="ORF">Bpfe_019999</name>
</gene>
<keyword evidence="1" id="KW-0812">Transmembrane</keyword>
<feature type="transmembrane region" description="Helical" evidence="1">
    <location>
        <begin position="168"/>
        <end position="191"/>
    </location>
</feature>
<evidence type="ECO:0000256" key="1">
    <source>
        <dbReference type="SAM" id="Phobius"/>
    </source>
</evidence>
<keyword evidence="1" id="KW-1133">Transmembrane helix</keyword>
<proteinExistence type="predicted"/>